<comment type="caution">
    <text evidence="1">The sequence shown here is derived from an EMBL/GenBank/DDBJ whole genome shotgun (WGS) entry which is preliminary data.</text>
</comment>
<organism evidence="1 2">
    <name type="scientific">Colletotrichum orchidophilum</name>
    <dbReference type="NCBI Taxonomy" id="1209926"/>
    <lineage>
        <taxon>Eukaryota</taxon>
        <taxon>Fungi</taxon>
        <taxon>Dikarya</taxon>
        <taxon>Ascomycota</taxon>
        <taxon>Pezizomycotina</taxon>
        <taxon>Sordariomycetes</taxon>
        <taxon>Hypocreomycetidae</taxon>
        <taxon>Glomerellales</taxon>
        <taxon>Glomerellaceae</taxon>
        <taxon>Colletotrichum</taxon>
    </lineage>
</organism>
<reference evidence="1 2" key="1">
    <citation type="submission" date="2016-09" db="EMBL/GenBank/DDBJ databases">
        <authorList>
            <person name="Capua I."/>
            <person name="De Benedictis P."/>
            <person name="Joannis T."/>
            <person name="Lombin L.H."/>
            <person name="Cattoli G."/>
        </authorList>
    </citation>
    <scope>NUCLEOTIDE SEQUENCE [LARGE SCALE GENOMIC DNA]</scope>
    <source>
        <strain evidence="1 2">IMI 309357</strain>
    </source>
</reference>
<name>A0A1G4AT71_9PEZI</name>
<dbReference type="OrthoDB" id="5229017at2759"/>
<keyword evidence="2" id="KW-1185">Reference proteome</keyword>
<dbReference type="EMBL" id="MJBS01000152">
    <property type="protein sequence ID" value="OHE92301.1"/>
    <property type="molecule type" value="Genomic_DNA"/>
</dbReference>
<sequence>MRNRLSLQAWVESIQTAAQADDEEWRRRLAEMGNTFVQDTLSRNGYDEGKCRNVLVRYCAHIPRNYQYRDGVQLVFLVLREHLGDENLDLAGGVLYELIEIDCQYSDDPGAEFQRWKHDHLNRHAFRLLPIDKETEKSNLDNNPDDDNIYANSWLTNMFGLETVLSFRASPNPKPVPLPEGCVTPHAIFARKFSLIADSQPLPLSLSHEMMPTADIKARKLLADAAVQGLMSPS</sequence>
<gene>
    <name evidence="1" type="ORF">CORC01_12416</name>
</gene>
<dbReference type="GeneID" id="34565547"/>
<proteinExistence type="predicted"/>
<dbReference type="AlphaFoldDB" id="A0A1G4AT71"/>
<dbReference type="Proteomes" id="UP000176998">
    <property type="component" value="Unassembled WGS sequence"/>
</dbReference>
<accession>A0A1G4AT71</accession>
<protein>
    <submittedName>
        <fullName evidence="1">Uncharacterized protein</fullName>
    </submittedName>
</protein>
<evidence type="ECO:0000313" key="2">
    <source>
        <dbReference type="Proteomes" id="UP000176998"/>
    </source>
</evidence>
<evidence type="ECO:0000313" key="1">
    <source>
        <dbReference type="EMBL" id="OHE92301.1"/>
    </source>
</evidence>
<dbReference type="RefSeq" id="XP_022469470.1">
    <property type="nucleotide sequence ID" value="XM_022624037.1"/>
</dbReference>